<sequence length="315" mass="34157">MPPCLFQAFNDVVTQQPLAASPFTYNQSASMPSVISTTPTGLTSTTATATLTATTLRERIQVSFGASQEKTNLISAAFIHRLKQRVQQRREDVTISNERLVSEDGLSSSSEEGEGEEERIEFQTTRRFKPRRPRAPSISRRTHLLSHHRGSLGSNSTTSPKLTTSLAALSLRSSPPPPPAPPCTKRHHLPPPTPVLKTLCQEAEDLLPMTSTSATLTPPLPPTSTSSASFKRRVNFADTTQVDGIISPTQSQTRSLEEVEGVVKIKPAIKKADVKDGDAAVNGKRSISQRSVAFVDEIDSKLCSIDKDTGGKKMN</sequence>
<evidence type="ECO:0000256" key="1">
    <source>
        <dbReference type="SAM" id="MobiDB-lite"/>
    </source>
</evidence>
<gene>
    <name evidence="2" type="ORF">TTAC_LOCUS2313</name>
</gene>
<reference evidence="2 3" key="2">
    <citation type="submission" date="2018-11" db="EMBL/GenBank/DDBJ databases">
        <authorList>
            <consortium name="Pathogen Informatics"/>
        </authorList>
    </citation>
    <scope>NUCLEOTIDE SEQUENCE [LARGE SCALE GENOMIC DNA]</scope>
</reference>
<evidence type="ECO:0000313" key="2">
    <source>
        <dbReference type="EMBL" id="VDM19606.1"/>
    </source>
</evidence>
<dbReference type="OrthoDB" id="6288665at2759"/>
<keyword evidence="3" id="KW-1185">Reference proteome</keyword>
<proteinExistence type="predicted"/>
<dbReference type="Proteomes" id="UP000274429">
    <property type="component" value="Unassembled WGS sequence"/>
</dbReference>
<dbReference type="AlphaFoldDB" id="A0A0R3WNI8"/>
<feature type="region of interest" description="Disordered" evidence="1">
    <location>
        <begin position="97"/>
        <end position="160"/>
    </location>
</feature>
<feature type="compositionally biased region" description="Basic residues" evidence="1">
    <location>
        <begin position="126"/>
        <end position="150"/>
    </location>
</feature>
<evidence type="ECO:0000313" key="3">
    <source>
        <dbReference type="Proteomes" id="UP000274429"/>
    </source>
</evidence>
<reference evidence="4" key="1">
    <citation type="submission" date="2017-02" db="UniProtKB">
        <authorList>
            <consortium name="WormBaseParasite"/>
        </authorList>
    </citation>
    <scope>IDENTIFICATION</scope>
</reference>
<accession>A0A0R3WNI8</accession>
<dbReference type="WBParaSite" id="TTAC_0000232601-mRNA-1">
    <property type="protein sequence ID" value="TTAC_0000232601-mRNA-1"/>
    <property type="gene ID" value="TTAC_0000232601"/>
</dbReference>
<protein>
    <submittedName>
        <fullName evidence="2 4">Uncharacterized protein</fullName>
    </submittedName>
</protein>
<name>A0A0R3WNI8_HYDTA</name>
<evidence type="ECO:0000313" key="4">
    <source>
        <dbReference type="WBParaSite" id="TTAC_0000232601-mRNA-1"/>
    </source>
</evidence>
<dbReference type="EMBL" id="UYWX01000952">
    <property type="protein sequence ID" value="VDM19606.1"/>
    <property type="molecule type" value="Genomic_DNA"/>
</dbReference>
<organism evidence="4">
    <name type="scientific">Hydatigena taeniaeformis</name>
    <name type="common">Feline tapeworm</name>
    <name type="synonym">Taenia taeniaeformis</name>
    <dbReference type="NCBI Taxonomy" id="6205"/>
    <lineage>
        <taxon>Eukaryota</taxon>
        <taxon>Metazoa</taxon>
        <taxon>Spiralia</taxon>
        <taxon>Lophotrochozoa</taxon>
        <taxon>Platyhelminthes</taxon>
        <taxon>Cestoda</taxon>
        <taxon>Eucestoda</taxon>
        <taxon>Cyclophyllidea</taxon>
        <taxon>Taeniidae</taxon>
        <taxon>Hydatigera</taxon>
    </lineage>
</organism>